<dbReference type="Gene3D" id="3.40.50.1010">
    <property type="entry name" value="5'-nuclease"/>
    <property type="match status" value="1"/>
</dbReference>
<reference evidence="1 2" key="1">
    <citation type="submission" date="2024-09" db="EMBL/GenBank/DDBJ databases">
        <authorList>
            <person name="Sun Q."/>
            <person name="Mori K."/>
        </authorList>
    </citation>
    <scope>NUCLEOTIDE SEQUENCE [LARGE SCALE GENOMIC DNA]</scope>
    <source>
        <strain evidence="1 2">TISTR 1856</strain>
    </source>
</reference>
<dbReference type="Proteomes" id="UP001589748">
    <property type="component" value="Unassembled WGS sequence"/>
</dbReference>
<evidence type="ECO:0000313" key="1">
    <source>
        <dbReference type="EMBL" id="MFB9376093.1"/>
    </source>
</evidence>
<dbReference type="RefSeq" id="WP_380134781.1">
    <property type="nucleotide sequence ID" value="NZ_JBHLUI010000002.1"/>
</dbReference>
<proteinExistence type="predicted"/>
<keyword evidence="2" id="KW-1185">Reference proteome</keyword>
<organism evidence="1 2">
    <name type="scientific">Kineococcus gynurae</name>
    <dbReference type="NCBI Taxonomy" id="452979"/>
    <lineage>
        <taxon>Bacteria</taxon>
        <taxon>Bacillati</taxon>
        <taxon>Actinomycetota</taxon>
        <taxon>Actinomycetes</taxon>
        <taxon>Kineosporiales</taxon>
        <taxon>Kineosporiaceae</taxon>
        <taxon>Kineococcus</taxon>
    </lineage>
</organism>
<evidence type="ECO:0000313" key="2">
    <source>
        <dbReference type="Proteomes" id="UP001589748"/>
    </source>
</evidence>
<comment type="caution">
    <text evidence="1">The sequence shown here is derived from an EMBL/GenBank/DDBJ whole genome shotgun (WGS) entry which is preliminary data.</text>
</comment>
<protein>
    <submittedName>
        <fullName evidence="1">Nuclease</fullName>
    </submittedName>
</protein>
<gene>
    <name evidence="1" type="ORF">ACFFVI_03840</name>
</gene>
<sequence>MTSEQTPGTTYVVVDGENIDATLGASILDGRPAPEQRPRWERLLDFAQRRYAQPTKGLFFLNASNGYLPMSFVQALLAIGYQPIPLSGGPGEKVVDIGIQRTLEAIASRSGDVLLASHDADFLPQVDTLLDGTRRVGLFAFREFVSSQYTPLRERGLEVFDLEDDVKAFNVVLPRVRIISLSDFDPLRYL</sequence>
<dbReference type="EMBL" id="JBHMDM010000002">
    <property type="protein sequence ID" value="MFB9376093.1"/>
    <property type="molecule type" value="Genomic_DNA"/>
</dbReference>
<name>A0ABV5LPS9_9ACTN</name>
<accession>A0ABV5LPS9</accession>